<dbReference type="EMBL" id="JBFXLQ010000005">
    <property type="protein sequence ID" value="KAL2870578.1"/>
    <property type="molecule type" value="Genomic_DNA"/>
</dbReference>
<comment type="caution">
    <text evidence="1">The sequence shown here is derived from an EMBL/GenBank/DDBJ whole genome shotgun (WGS) entry which is preliminary data.</text>
</comment>
<sequence length="410" mass="47396">MAVKLIQVHHEEKYTPPSLRSPSLLTRYRAHSSYMKLLMRIQHLNFRRDRTERDGVRYFSAHPECLSEVVSLPIPTRMALRERVRGDQPDPLPPEPWIFHCLRMVRSEDTLPRACGFVVYRLTYGQTEDEWQSFRRKVEEHIPHWGSGQTGSHALKPSLKLHWRDGESLGLREGDVAAAKKHYLDNCSQDQLPFRSTEFVNGCVFLAIDAPCYASYTGKTYTAATTRIMPGDHGGFLLAVDTKYEPKESDPEKPEYYGQVRILGNLLWGDLYALQYSQAAALKDLWPLALDHPNQVYVGPVVLLQLQEWRRSNRTRGVLVRRVADYAKAKVEGRPWYDSQTKPSPRPQTMVALNASQSPLKACRCCIAQWLRRTDQVREVIFFEELVRTPRGQLPDMDTLRRRMEEEGFI</sequence>
<organism evidence="1 2">
    <name type="scientific">Aspergillus lucknowensis</name>
    <dbReference type="NCBI Taxonomy" id="176173"/>
    <lineage>
        <taxon>Eukaryota</taxon>
        <taxon>Fungi</taxon>
        <taxon>Dikarya</taxon>
        <taxon>Ascomycota</taxon>
        <taxon>Pezizomycotina</taxon>
        <taxon>Eurotiomycetes</taxon>
        <taxon>Eurotiomycetidae</taxon>
        <taxon>Eurotiales</taxon>
        <taxon>Aspergillaceae</taxon>
        <taxon>Aspergillus</taxon>
        <taxon>Aspergillus subgen. Nidulantes</taxon>
    </lineage>
</organism>
<dbReference type="RefSeq" id="XP_070889557.1">
    <property type="nucleotide sequence ID" value="XM_071032240.1"/>
</dbReference>
<keyword evidence="2" id="KW-1185">Reference proteome</keyword>
<evidence type="ECO:0000313" key="2">
    <source>
        <dbReference type="Proteomes" id="UP001610432"/>
    </source>
</evidence>
<accession>A0ABR4M189</accession>
<protein>
    <submittedName>
        <fullName evidence="1">Uncharacterized protein</fullName>
    </submittedName>
</protein>
<evidence type="ECO:0000313" key="1">
    <source>
        <dbReference type="EMBL" id="KAL2870578.1"/>
    </source>
</evidence>
<name>A0ABR4M189_9EURO</name>
<dbReference type="Proteomes" id="UP001610432">
    <property type="component" value="Unassembled WGS sequence"/>
</dbReference>
<reference evidence="1 2" key="1">
    <citation type="submission" date="2024-07" db="EMBL/GenBank/DDBJ databases">
        <title>Section-level genome sequencing and comparative genomics of Aspergillus sections Usti and Cavernicolus.</title>
        <authorList>
            <consortium name="Lawrence Berkeley National Laboratory"/>
            <person name="Nybo J.L."/>
            <person name="Vesth T.C."/>
            <person name="Theobald S."/>
            <person name="Frisvad J.C."/>
            <person name="Larsen T.O."/>
            <person name="Kjaerboelling I."/>
            <person name="Rothschild-Mancinelli K."/>
            <person name="Lyhne E.K."/>
            <person name="Kogle M.E."/>
            <person name="Barry K."/>
            <person name="Clum A."/>
            <person name="Na H."/>
            <person name="Ledsgaard L."/>
            <person name="Lin J."/>
            <person name="Lipzen A."/>
            <person name="Kuo A."/>
            <person name="Riley R."/>
            <person name="Mondo S."/>
            <person name="Labutti K."/>
            <person name="Haridas S."/>
            <person name="Pangalinan J."/>
            <person name="Salamov A.A."/>
            <person name="Simmons B.A."/>
            <person name="Magnuson J.K."/>
            <person name="Chen J."/>
            <person name="Drula E."/>
            <person name="Henrissat B."/>
            <person name="Wiebenga A."/>
            <person name="Lubbers R.J."/>
            <person name="Gomes A.C."/>
            <person name="Macurrencykelacurrency M.R."/>
            <person name="Stajich J."/>
            <person name="Grigoriev I.V."/>
            <person name="Mortensen U.H."/>
            <person name="De Vries R.P."/>
            <person name="Baker S.E."/>
            <person name="Andersen M.R."/>
        </authorList>
    </citation>
    <scope>NUCLEOTIDE SEQUENCE [LARGE SCALE GENOMIC DNA]</scope>
    <source>
        <strain evidence="1 2">CBS 449.75</strain>
    </source>
</reference>
<gene>
    <name evidence="1" type="ORF">BJX67DRAFT_377932</name>
</gene>
<dbReference type="GeneID" id="98147312"/>
<proteinExistence type="predicted"/>